<name>A0A0F9YNC3_9MICR</name>
<keyword evidence="1" id="KW-0732">Signal</keyword>
<dbReference type="Proteomes" id="UP000034350">
    <property type="component" value="Unassembled WGS sequence"/>
</dbReference>
<evidence type="ECO:0000313" key="3">
    <source>
        <dbReference type="Proteomes" id="UP000034350"/>
    </source>
</evidence>
<dbReference type="VEuPathDB" id="MicrosporidiaDB:NCER_101735"/>
<evidence type="ECO:0000256" key="1">
    <source>
        <dbReference type="SAM" id="SignalP"/>
    </source>
</evidence>
<accession>A0A0F9YNC3</accession>
<feature type="signal peptide" evidence="1">
    <location>
        <begin position="1"/>
        <end position="25"/>
    </location>
</feature>
<organism evidence="2 3">
    <name type="scientific">Vairimorpha ceranae</name>
    <dbReference type="NCBI Taxonomy" id="40302"/>
    <lineage>
        <taxon>Eukaryota</taxon>
        <taxon>Fungi</taxon>
        <taxon>Fungi incertae sedis</taxon>
        <taxon>Microsporidia</taxon>
        <taxon>Nosematidae</taxon>
        <taxon>Vairimorpha</taxon>
    </lineage>
</organism>
<reference evidence="2 3" key="1">
    <citation type="journal article" date="2015" name="Environ. Microbiol.">
        <title>Genome analyses suggest the presence of polyploidy and recent human-driven expansions in eight global populations of the honeybee pathogen Nosema ceranae.</title>
        <authorList>
            <person name="Pelin A."/>
            <person name="Selman M."/>
            <person name="Aris-Brosou S."/>
            <person name="Farinelli L."/>
            <person name="Corradi N."/>
        </authorList>
    </citation>
    <scope>NUCLEOTIDE SEQUENCE [LARGE SCALE GENOMIC DNA]</scope>
    <source>
        <strain evidence="2 3">PA08 1199</strain>
    </source>
</reference>
<dbReference type="VEuPathDB" id="MicrosporidiaDB:AAJ76_10100010376"/>
<proteinExistence type="predicted"/>
<dbReference type="GeneID" id="36318574"/>
<gene>
    <name evidence="2" type="ORF">AAJ76_10100010376</name>
</gene>
<dbReference type="AlphaFoldDB" id="A0A0F9YNC3"/>
<dbReference type="EMBL" id="JPQZ01000101">
    <property type="protein sequence ID" value="KKO74207.1"/>
    <property type="molecule type" value="Genomic_DNA"/>
</dbReference>
<feature type="chain" id="PRO_5002530517" evidence="1">
    <location>
        <begin position="26"/>
        <end position="278"/>
    </location>
</feature>
<dbReference type="VEuPathDB" id="MicrosporidiaDB:G9O61_00g013570"/>
<dbReference type="RefSeq" id="XP_024329949.1">
    <property type="nucleotide sequence ID" value="XM_024473677.1"/>
</dbReference>
<comment type="caution">
    <text evidence="2">The sequence shown here is derived from an EMBL/GenBank/DDBJ whole genome shotgun (WGS) entry which is preliminary data.</text>
</comment>
<evidence type="ECO:0000313" key="2">
    <source>
        <dbReference type="EMBL" id="KKO74207.1"/>
    </source>
</evidence>
<sequence>MKLKEVLCNTNILVLFFGFKLATNAQEISESVRDFFCTFKNAKFREMDDVEKIEDLYHQDVGKRGLRRNDFFVMLKFLKYVTHVEKTEWDQITEKYCCSKKINDPEEVELLKKQNLKFFKMLKKFKENLFDNLNFKLYLEKTKLFDFISQSDFNVEVNEYPEWNELDELRACDRYYKVDEDDESNVCENSGENREVNEKDKYNEFVTLYNLSVSQVLLLEKYYHLWFLVNKNIVSKKKLELHCFTTLQKYAGITPNNSKYSLLSVILIKCFEIMESED</sequence>
<protein>
    <submittedName>
        <fullName evidence="2">Uncharacterized protein</fullName>
    </submittedName>
</protein>
<keyword evidence="3" id="KW-1185">Reference proteome</keyword>